<evidence type="ECO:0000259" key="1">
    <source>
        <dbReference type="Pfam" id="PF08808"/>
    </source>
</evidence>
<dbReference type="eggNOG" id="COG5654">
    <property type="taxonomic scope" value="Bacteria"/>
</dbReference>
<evidence type="ECO:0000313" key="2">
    <source>
        <dbReference type="EMBL" id="BAD79216.1"/>
    </source>
</evidence>
<dbReference type="EMBL" id="AP008231">
    <property type="protein sequence ID" value="BAD79216.1"/>
    <property type="molecule type" value="Genomic_DNA"/>
</dbReference>
<gene>
    <name evidence="2" type="ordered locus">syc1026_d</name>
</gene>
<accession>A0A0H3K2N0</accession>
<dbReference type="InterPro" id="IPR014914">
    <property type="entry name" value="RES_dom"/>
</dbReference>
<evidence type="ECO:0000313" key="3">
    <source>
        <dbReference type="Proteomes" id="UP000001175"/>
    </source>
</evidence>
<feature type="domain" description="RES" evidence="1">
    <location>
        <begin position="10"/>
        <end position="115"/>
    </location>
</feature>
<name>A0A0H3K2N0_SYNP6</name>
<protein>
    <recommendedName>
        <fullName evidence="1">RES domain-containing protein</fullName>
    </recommendedName>
</protein>
<dbReference type="Pfam" id="PF08808">
    <property type="entry name" value="RES"/>
    <property type="match status" value="1"/>
</dbReference>
<dbReference type="KEGG" id="syc:syc1026_d"/>
<organism evidence="2 3">
    <name type="scientific">Synechococcus sp. (strain ATCC 27144 / PCC 6301 / SAUG 1402/1)</name>
    <name type="common">Anacystis nidulans</name>
    <dbReference type="NCBI Taxonomy" id="269084"/>
    <lineage>
        <taxon>Bacteria</taxon>
        <taxon>Bacillati</taxon>
        <taxon>Cyanobacteriota</taxon>
        <taxon>Cyanophyceae</taxon>
        <taxon>Synechococcales</taxon>
        <taxon>Synechococcaceae</taxon>
        <taxon>Synechococcus</taxon>
    </lineage>
</organism>
<reference evidence="2 3" key="1">
    <citation type="journal article" date="2007" name="Photosyn. Res.">
        <title>Complete nucleotide sequence of the freshwater unicellular cyanobacterium Synechococcus elongatus PCC 6301 chromosome: gene content and organization.</title>
        <authorList>
            <person name="Sugita C."/>
            <person name="Ogata K."/>
            <person name="Shikata M."/>
            <person name="Jikuya H."/>
            <person name="Takano J."/>
            <person name="Furumichi M."/>
            <person name="Kanehisa M."/>
            <person name="Omata T."/>
            <person name="Sugiura M."/>
            <person name="Sugita M."/>
        </authorList>
    </citation>
    <scope>NUCLEOTIDE SEQUENCE [LARGE SCALE GENOMIC DNA]</scope>
    <source>
        <strain evidence="3">ATCC 27144 / PCC 6301 / SAUG 1402/1</strain>
    </source>
</reference>
<proteinExistence type="predicted"/>
<dbReference type="AlphaFoldDB" id="A0A0H3K2N0"/>
<dbReference type="RefSeq" id="WP_011243338.1">
    <property type="nucleotide sequence ID" value="NC_006576.1"/>
</dbReference>
<sequence length="117" mass="12963">MSAAIDTISVWRIAVEGRDYSAEDRSGKGAALTGGRWNREGLPVLYTAENIALACLETLVHLGPSLPLNRYLVQIELEAQDWEARTVFDPKQGIGWDAEPYGQTSLDWGSRWLESQG</sequence>
<dbReference type="GeneID" id="72429317"/>
<dbReference type="Proteomes" id="UP000001175">
    <property type="component" value="Chromosome"/>
</dbReference>